<evidence type="ECO:0000313" key="10">
    <source>
        <dbReference type="Proteomes" id="UP000007110"/>
    </source>
</evidence>
<dbReference type="EnsemblMetazoa" id="XM_030996855">
    <property type="protein sequence ID" value="XP_030852715"/>
    <property type="gene ID" value="LOC115928858"/>
</dbReference>
<comment type="subcellular location">
    <subcellularLocation>
        <location evidence="1">Membrane</location>
        <topology evidence="1">Single-pass membrane protein</topology>
    </subcellularLocation>
    <subcellularLocation>
        <location evidence="2">Mitochondrion membrane</location>
    </subcellularLocation>
</comment>
<sequence length="89" mass="10848">MGTWKLEVVKMSIYVMFPVTMFYYFNQTDLFETYVSKKVKEMYPPESKMHRQELEGLRQRMRIKYEEKLKHLETEERELIASAKKSASR</sequence>
<dbReference type="FunCoup" id="A0A7M7T490">
    <property type="interactions" value="145"/>
</dbReference>
<keyword evidence="10" id="KW-1185">Reference proteome</keyword>
<organism evidence="9 10">
    <name type="scientific">Strongylocentrotus purpuratus</name>
    <name type="common">Purple sea urchin</name>
    <dbReference type="NCBI Taxonomy" id="7668"/>
    <lineage>
        <taxon>Eukaryota</taxon>
        <taxon>Metazoa</taxon>
        <taxon>Echinodermata</taxon>
        <taxon>Eleutherozoa</taxon>
        <taxon>Echinozoa</taxon>
        <taxon>Echinoidea</taxon>
        <taxon>Euechinoidea</taxon>
        <taxon>Echinacea</taxon>
        <taxon>Camarodonta</taxon>
        <taxon>Echinidea</taxon>
        <taxon>Strongylocentrotidae</taxon>
        <taxon>Strongylocentrotus</taxon>
    </lineage>
</organism>
<reference evidence="10" key="1">
    <citation type="submission" date="2015-02" db="EMBL/GenBank/DDBJ databases">
        <title>Genome sequencing for Strongylocentrotus purpuratus.</title>
        <authorList>
            <person name="Murali S."/>
            <person name="Liu Y."/>
            <person name="Vee V."/>
            <person name="English A."/>
            <person name="Wang M."/>
            <person name="Skinner E."/>
            <person name="Han Y."/>
            <person name="Muzny D.M."/>
            <person name="Worley K.C."/>
            <person name="Gibbs R.A."/>
        </authorList>
    </citation>
    <scope>NUCLEOTIDE SEQUENCE</scope>
</reference>
<dbReference type="AlphaFoldDB" id="A0A7M7T490"/>
<protein>
    <recommendedName>
        <fullName evidence="11">Protein PET100 homolog, mitochondrial</fullName>
    </recommendedName>
</protein>
<keyword evidence="3" id="KW-0812">Transmembrane</keyword>
<proteinExistence type="inferred from homology"/>
<evidence type="ECO:0000256" key="2">
    <source>
        <dbReference type="ARBA" id="ARBA00004325"/>
    </source>
</evidence>
<evidence type="ECO:0000256" key="4">
    <source>
        <dbReference type="ARBA" id="ARBA00022946"/>
    </source>
</evidence>
<evidence type="ECO:0000256" key="8">
    <source>
        <dbReference type="ARBA" id="ARBA00038077"/>
    </source>
</evidence>
<dbReference type="Proteomes" id="UP000007110">
    <property type="component" value="Unassembled WGS sequence"/>
</dbReference>
<reference evidence="9" key="2">
    <citation type="submission" date="2021-01" db="UniProtKB">
        <authorList>
            <consortium name="EnsemblMetazoa"/>
        </authorList>
    </citation>
    <scope>IDENTIFICATION</scope>
</reference>
<name>A0A7M7T490_STRPU</name>
<dbReference type="GeneID" id="115928858"/>
<evidence type="ECO:0000256" key="7">
    <source>
        <dbReference type="ARBA" id="ARBA00023136"/>
    </source>
</evidence>
<comment type="similarity">
    <text evidence="8">Belongs to the PET100 family.</text>
</comment>
<evidence type="ECO:0008006" key="11">
    <source>
        <dbReference type="Google" id="ProtNLM"/>
    </source>
</evidence>
<dbReference type="PANTHER" id="PTHR33968">
    <property type="entry name" value="PROTEIN PET100 HOMOLOG, MITOCHONDRIAL"/>
    <property type="match status" value="1"/>
</dbReference>
<keyword evidence="5" id="KW-1133">Transmembrane helix</keyword>
<evidence type="ECO:0000313" key="9">
    <source>
        <dbReference type="EnsemblMetazoa" id="XP_030852715"/>
    </source>
</evidence>
<keyword evidence="6" id="KW-0496">Mitochondrion</keyword>
<dbReference type="InterPro" id="IPR018625">
    <property type="entry name" value="Pet100"/>
</dbReference>
<evidence type="ECO:0000256" key="5">
    <source>
        <dbReference type="ARBA" id="ARBA00022989"/>
    </source>
</evidence>
<dbReference type="OMA" id="WRLEVFR"/>
<dbReference type="GO" id="GO:0033617">
    <property type="term" value="P:mitochondrial respiratory chain complex IV assembly"/>
    <property type="evidence" value="ECO:0007669"/>
    <property type="project" value="InterPro"/>
</dbReference>
<evidence type="ECO:0000256" key="3">
    <source>
        <dbReference type="ARBA" id="ARBA00022692"/>
    </source>
</evidence>
<evidence type="ECO:0000256" key="1">
    <source>
        <dbReference type="ARBA" id="ARBA00004167"/>
    </source>
</evidence>
<keyword evidence="7" id="KW-0472">Membrane</keyword>
<accession>A0A7M7T490</accession>
<evidence type="ECO:0000256" key="6">
    <source>
        <dbReference type="ARBA" id="ARBA00023128"/>
    </source>
</evidence>
<keyword evidence="4" id="KW-0809">Transit peptide</keyword>
<dbReference type="RefSeq" id="XP_030852715.1">
    <property type="nucleotide sequence ID" value="XM_030996855.1"/>
</dbReference>
<dbReference type="PANTHER" id="PTHR33968:SF1">
    <property type="entry name" value="PROTEIN PET100 HOMOLOG, MITOCHONDRIAL"/>
    <property type="match status" value="1"/>
</dbReference>
<dbReference type="GO" id="GO:0031966">
    <property type="term" value="C:mitochondrial membrane"/>
    <property type="evidence" value="ECO:0007669"/>
    <property type="project" value="UniProtKB-SubCell"/>
</dbReference>
<dbReference type="InParanoid" id="A0A7M7T490"/>
<dbReference type="KEGG" id="spu:115928858"/>
<dbReference type="OrthoDB" id="18175at2759"/>
<dbReference type="Pfam" id="PF09803">
    <property type="entry name" value="Pet100"/>
    <property type="match status" value="1"/>
</dbReference>